<organism evidence="3 4">
    <name type="scientific">Crypturellus soui</name>
    <dbReference type="NCBI Taxonomy" id="458187"/>
    <lineage>
        <taxon>Eukaryota</taxon>
        <taxon>Metazoa</taxon>
        <taxon>Chordata</taxon>
        <taxon>Craniata</taxon>
        <taxon>Vertebrata</taxon>
        <taxon>Euteleostomi</taxon>
        <taxon>Archelosauria</taxon>
        <taxon>Archosauria</taxon>
        <taxon>Dinosauria</taxon>
        <taxon>Saurischia</taxon>
        <taxon>Theropoda</taxon>
        <taxon>Coelurosauria</taxon>
        <taxon>Aves</taxon>
        <taxon>Palaeognathae</taxon>
        <taxon>Tinamiformes</taxon>
        <taxon>Tinamidae</taxon>
        <taxon>Crypturellus</taxon>
    </lineage>
</organism>
<feature type="domain" description="MaoC-like" evidence="2">
    <location>
        <begin position="37"/>
        <end position="141"/>
    </location>
</feature>
<dbReference type="InterPro" id="IPR002539">
    <property type="entry name" value="MaoC-like_dom"/>
</dbReference>
<dbReference type="Pfam" id="PF01575">
    <property type="entry name" value="MaoC_dehydratas"/>
    <property type="match status" value="1"/>
</dbReference>
<evidence type="ECO:0000256" key="1">
    <source>
        <dbReference type="ARBA" id="ARBA00023239"/>
    </source>
</evidence>
<dbReference type="GO" id="GO:0019171">
    <property type="term" value="F:(3R)-hydroxyacyl-[acyl-carrier-protein] dehydratase activity"/>
    <property type="evidence" value="ECO:0007669"/>
    <property type="project" value="TreeGrafter"/>
</dbReference>
<evidence type="ECO:0000313" key="4">
    <source>
        <dbReference type="Proteomes" id="UP000545332"/>
    </source>
</evidence>
<gene>
    <name evidence="3" type="primary">Htd2</name>
    <name evidence="3" type="ORF">CRYSOU_R05519</name>
</gene>
<dbReference type="GO" id="GO:0018812">
    <property type="term" value="F:3-hydroxyacyl-CoA dehydratase activity"/>
    <property type="evidence" value="ECO:0007669"/>
    <property type="project" value="UniProtKB-ARBA"/>
</dbReference>
<dbReference type="OrthoDB" id="3592703at2759"/>
<dbReference type="GO" id="GO:0006633">
    <property type="term" value="P:fatty acid biosynthetic process"/>
    <property type="evidence" value="ECO:0007669"/>
    <property type="project" value="TreeGrafter"/>
</dbReference>
<feature type="non-terminal residue" evidence="3">
    <location>
        <position position="157"/>
    </location>
</feature>
<evidence type="ECO:0000259" key="2">
    <source>
        <dbReference type="Pfam" id="PF01575"/>
    </source>
</evidence>
<dbReference type="PANTHER" id="PTHR43437">
    <property type="entry name" value="HYDROXYACYL-THIOESTER DEHYDRATASE TYPE 2, MITOCHONDRIAL-RELATED"/>
    <property type="match status" value="1"/>
</dbReference>
<evidence type="ECO:0000313" key="3">
    <source>
        <dbReference type="EMBL" id="NWI13623.1"/>
    </source>
</evidence>
<comment type="caution">
    <text evidence="3">The sequence shown here is derived from an EMBL/GenBank/DDBJ whole genome shotgun (WGS) entry which is preliminary data.</text>
</comment>
<keyword evidence="4" id="KW-1185">Reference proteome</keyword>
<dbReference type="CDD" id="cd03449">
    <property type="entry name" value="R_hydratase"/>
    <property type="match status" value="1"/>
</dbReference>
<dbReference type="FunFam" id="3.10.129.10:FF:000042">
    <property type="entry name" value="MaoC domain protein dehydratase"/>
    <property type="match status" value="1"/>
</dbReference>
<keyword evidence="1" id="KW-0456">Lyase</keyword>
<dbReference type="InterPro" id="IPR029069">
    <property type="entry name" value="HotDog_dom_sf"/>
</dbReference>
<accession>A0A7K4KB88</accession>
<dbReference type="SUPFAM" id="SSF54637">
    <property type="entry name" value="Thioesterase/thiol ester dehydrase-isomerase"/>
    <property type="match status" value="1"/>
</dbReference>
<dbReference type="Gene3D" id="3.10.129.10">
    <property type="entry name" value="Hotdog Thioesterase"/>
    <property type="match status" value="1"/>
</dbReference>
<dbReference type="EMBL" id="VWPX01008617">
    <property type="protein sequence ID" value="NWI13623.1"/>
    <property type="molecule type" value="Genomic_DNA"/>
</dbReference>
<dbReference type="PANTHER" id="PTHR43437:SF3">
    <property type="entry name" value="HYDROXYACYL-THIOESTER DEHYDRATASE TYPE 2, MITOCHONDRIAL"/>
    <property type="match status" value="1"/>
</dbReference>
<dbReference type="InterPro" id="IPR050965">
    <property type="entry name" value="UPF0336/Enoyl-CoA_hydratase"/>
</dbReference>
<name>A0A7K4KB88_9AVES</name>
<feature type="non-terminal residue" evidence="3">
    <location>
        <position position="1"/>
    </location>
</feature>
<reference evidence="3 4" key="1">
    <citation type="submission" date="2019-09" db="EMBL/GenBank/DDBJ databases">
        <title>Bird 10,000 Genomes (B10K) Project - Family phase.</title>
        <authorList>
            <person name="Zhang G."/>
        </authorList>
    </citation>
    <scope>NUCLEOTIDE SEQUENCE [LARGE SCALE GENOMIC DNA]</scope>
    <source>
        <strain evidence="3">B10K-MSB-42743</strain>
        <tissue evidence="3">Heart</tissue>
    </source>
</reference>
<proteinExistence type="predicted"/>
<dbReference type="GO" id="GO:0005739">
    <property type="term" value="C:mitochondrion"/>
    <property type="evidence" value="ECO:0007669"/>
    <property type="project" value="TreeGrafter"/>
</dbReference>
<sequence length="157" mass="16975">ISGGNLQQRALTKCTVITSLFGCPLLRHLHIKVGDKAELTKAFTQNDVVTFSDLTGDTNPLHLNEDFAKKSRFGRTIVHGVLINGLISAVLGTKMPGPGCVFLSQEIRFPSPLYVGEEVLAAAEVKRLKRSVAHIAVSCTVRESGKTVMEGMVKVMV</sequence>
<dbReference type="AlphaFoldDB" id="A0A7K4KB88"/>
<dbReference type="Proteomes" id="UP000545332">
    <property type="component" value="Unassembled WGS sequence"/>
</dbReference>
<protein>
    <submittedName>
        <fullName evidence="3">HTD2 dehydratase</fullName>
    </submittedName>
</protein>